<dbReference type="RefSeq" id="WP_307323955.1">
    <property type="nucleotide sequence ID" value="NZ_JAUSUG010000005.1"/>
</dbReference>
<feature type="transmembrane region" description="Helical" evidence="1">
    <location>
        <begin position="180"/>
        <end position="205"/>
    </location>
</feature>
<sequence length="267" mass="29034">MEWRNLYRGAMMGITELIPGVSSGTIAVILGIYDQLITAINGLFSKEWRKHLLFLIPLGLGMVIAIGAFLHLIKFLLDNFREPTHFFFLGLIIGVLPLLLRQANVKHTFGTGHYMALLLAAVFVGLLDFLPERTDGVIESLTMGNTLGLFLSGWLASMSMLLPGISGSLVFLILGVYETAITALITLNLPIIAVIGAGVILGFAISSKVIKYLLRNYHYMTYAVIIGLVLGSTVIIYPGFSSWLVVIPSLITFFGGAVTAFLLGRRG</sequence>
<evidence type="ECO:0000256" key="1">
    <source>
        <dbReference type="SAM" id="Phobius"/>
    </source>
</evidence>
<dbReference type="PANTHER" id="PTHR37308:SF1">
    <property type="entry name" value="POLYPRENYL-PHOSPHATE TRANSPORTER"/>
    <property type="match status" value="1"/>
</dbReference>
<reference evidence="2 3" key="1">
    <citation type="submission" date="2023-07" db="EMBL/GenBank/DDBJ databases">
        <title>Genomic Encyclopedia of Type Strains, Phase IV (KMG-IV): sequencing the most valuable type-strain genomes for metagenomic binning, comparative biology and taxonomic classification.</title>
        <authorList>
            <person name="Goeker M."/>
        </authorList>
    </citation>
    <scope>NUCLEOTIDE SEQUENCE [LARGE SCALE GENOMIC DNA]</scope>
    <source>
        <strain evidence="2 3">DSM 9768</strain>
    </source>
</reference>
<feature type="transmembrane region" description="Helical" evidence="1">
    <location>
        <begin position="151"/>
        <end position="174"/>
    </location>
</feature>
<feature type="transmembrane region" description="Helical" evidence="1">
    <location>
        <begin position="12"/>
        <end position="33"/>
    </location>
</feature>
<keyword evidence="1" id="KW-1133">Transmembrane helix</keyword>
<keyword evidence="1" id="KW-0812">Transmembrane</keyword>
<proteinExistence type="predicted"/>
<organism evidence="2 3">
    <name type="scientific">Evansella vedderi</name>
    <dbReference type="NCBI Taxonomy" id="38282"/>
    <lineage>
        <taxon>Bacteria</taxon>
        <taxon>Bacillati</taxon>
        <taxon>Bacillota</taxon>
        <taxon>Bacilli</taxon>
        <taxon>Bacillales</taxon>
        <taxon>Bacillaceae</taxon>
        <taxon>Evansella</taxon>
    </lineage>
</organism>
<gene>
    <name evidence="2" type="ORF">J2S74_001627</name>
</gene>
<dbReference type="PANTHER" id="PTHR37308">
    <property type="entry name" value="INTEGRAL MEMBRANE PROTEIN"/>
    <property type="match status" value="1"/>
</dbReference>
<accession>A0ABT9ZSP4</accession>
<dbReference type="InterPro" id="IPR007163">
    <property type="entry name" value="VCA0040-like"/>
</dbReference>
<dbReference type="Pfam" id="PF04018">
    <property type="entry name" value="VCA0040-like"/>
    <property type="match status" value="1"/>
</dbReference>
<protein>
    <submittedName>
        <fullName evidence="2">Membrane protein</fullName>
    </submittedName>
</protein>
<keyword evidence="3" id="KW-1185">Reference proteome</keyword>
<keyword evidence="1" id="KW-0472">Membrane</keyword>
<feature type="transmembrane region" description="Helical" evidence="1">
    <location>
        <begin position="217"/>
        <end position="237"/>
    </location>
</feature>
<comment type="caution">
    <text evidence="2">The sequence shown here is derived from an EMBL/GenBank/DDBJ whole genome shotgun (WGS) entry which is preliminary data.</text>
</comment>
<feature type="transmembrane region" description="Helical" evidence="1">
    <location>
        <begin position="53"/>
        <end position="77"/>
    </location>
</feature>
<evidence type="ECO:0000313" key="2">
    <source>
        <dbReference type="EMBL" id="MDQ0254252.1"/>
    </source>
</evidence>
<dbReference type="Proteomes" id="UP001230005">
    <property type="component" value="Unassembled WGS sequence"/>
</dbReference>
<dbReference type="EMBL" id="JAUSUG010000005">
    <property type="protein sequence ID" value="MDQ0254252.1"/>
    <property type="molecule type" value="Genomic_DNA"/>
</dbReference>
<name>A0ABT9ZSP4_9BACI</name>
<feature type="transmembrane region" description="Helical" evidence="1">
    <location>
        <begin position="84"/>
        <end position="100"/>
    </location>
</feature>
<feature type="transmembrane region" description="Helical" evidence="1">
    <location>
        <begin position="243"/>
        <end position="263"/>
    </location>
</feature>
<feature type="transmembrane region" description="Helical" evidence="1">
    <location>
        <begin position="112"/>
        <end position="130"/>
    </location>
</feature>
<evidence type="ECO:0000313" key="3">
    <source>
        <dbReference type="Proteomes" id="UP001230005"/>
    </source>
</evidence>